<evidence type="ECO:0000313" key="2">
    <source>
        <dbReference type="EMBL" id="GGO19622.1"/>
    </source>
</evidence>
<comment type="caution">
    <text evidence="2">The sequence shown here is derived from an EMBL/GenBank/DDBJ whole genome shotgun (WGS) entry which is preliminary data.</text>
</comment>
<keyword evidence="3" id="KW-1185">Reference proteome</keyword>
<reference evidence="2" key="2">
    <citation type="submission" date="2020-09" db="EMBL/GenBank/DDBJ databases">
        <authorList>
            <person name="Sun Q."/>
            <person name="Zhou Y."/>
        </authorList>
    </citation>
    <scope>NUCLEOTIDE SEQUENCE</scope>
    <source>
        <strain evidence="2">CGMCC 4.7138</strain>
    </source>
</reference>
<proteinExistence type="predicted"/>
<evidence type="ECO:0000313" key="3">
    <source>
        <dbReference type="Proteomes" id="UP000653480"/>
    </source>
</evidence>
<dbReference type="Proteomes" id="UP000653480">
    <property type="component" value="Unassembled WGS sequence"/>
</dbReference>
<gene>
    <name evidence="2" type="ORF">GCM10011574_45310</name>
</gene>
<dbReference type="AlphaFoldDB" id="A0A8H9H2D9"/>
<organism evidence="2 3">
    <name type="scientific">Microbispora bryophytorum</name>
    <dbReference type="NCBI Taxonomy" id="1460882"/>
    <lineage>
        <taxon>Bacteria</taxon>
        <taxon>Bacillati</taxon>
        <taxon>Actinomycetota</taxon>
        <taxon>Actinomycetes</taxon>
        <taxon>Streptosporangiales</taxon>
        <taxon>Streptosporangiaceae</taxon>
        <taxon>Microbispora</taxon>
    </lineage>
</organism>
<evidence type="ECO:0000256" key="1">
    <source>
        <dbReference type="SAM" id="MobiDB-lite"/>
    </source>
</evidence>
<feature type="compositionally biased region" description="Basic and acidic residues" evidence="1">
    <location>
        <begin position="47"/>
        <end position="60"/>
    </location>
</feature>
<sequence>MRATLPLGREGPSREDLFPATRATGATGATGATCATRATCAAGPDDGAGRDGHRMSRAERPTGVLGTGRAMTNAGVLAGFA</sequence>
<feature type="region of interest" description="Disordered" evidence="1">
    <location>
        <begin position="41"/>
        <end position="68"/>
    </location>
</feature>
<dbReference type="EMBL" id="BMMN01000008">
    <property type="protein sequence ID" value="GGO19622.1"/>
    <property type="molecule type" value="Genomic_DNA"/>
</dbReference>
<accession>A0A8H9H2D9</accession>
<name>A0A8H9H2D9_9ACTN</name>
<protein>
    <submittedName>
        <fullName evidence="2">Uncharacterized protein</fullName>
    </submittedName>
</protein>
<reference evidence="2" key="1">
    <citation type="journal article" date="2014" name="Int. J. Syst. Evol. Microbiol.">
        <title>Complete genome sequence of Corynebacterium casei LMG S-19264T (=DSM 44701T), isolated from a smear-ripened cheese.</title>
        <authorList>
            <consortium name="US DOE Joint Genome Institute (JGI-PGF)"/>
            <person name="Walter F."/>
            <person name="Albersmeier A."/>
            <person name="Kalinowski J."/>
            <person name="Ruckert C."/>
        </authorList>
    </citation>
    <scope>NUCLEOTIDE SEQUENCE</scope>
    <source>
        <strain evidence="2">CGMCC 4.7138</strain>
    </source>
</reference>